<evidence type="ECO:0000313" key="3">
    <source>
        <dbReference type="EMBL" id="RQT32346.1"/>
    </source>
</evidence>
<keyword evidence="1" id="KW-0472">Membrane</keyword>
<evidence type="ECO:0000313" key="4">
    <source>
        <dbReference type="Proteomes" id="UP000269271"/>
    </source>
</evidence>
<dbReference type="Gene3D" id="1.20.120.680">
    <property type="entry name" value="Formiminotetrahydrofolate cyclodeaminase monomer, up-and-down helical bundle"/>
    <property type="match status" value="1"/>
</dbReference>
<evidence type="ECO:0000256" key="1">
    <source>
        <dbReference type="SAM" id="Phobius"/>
    </source>
</evidence>
<feature type="domain" description="Cyclodeaminase/cyclohydrolase" evidence="2">
    <location>
        <begin position="37"/>
        <end position="212"/>
    </location>
</feature>
<keyword evidence="1" id="KW-0812">Transmembrane</keyword>
<keyword evidence="1" id="KW-1133">Transmembrane helix</keyword>
<reference evidence="3 4" key="1">
    <citation type="submission" date="2018-08" db="EMBL/GenBank/DDBJ databases">
        <title>Comparative analysis of Burkholderia isolates from Puerto Rico.</title>
        <authorList>
            <person name="Hall C."/>
            <person name="Sahl J."/>
            <person name="Wagner D."/>
        </authorList>
    </citation>
    <scope>NUCLEOTIDE SEQUENCE [LARGE SCALE GENOMIC DNA]</scope>
    <source>
        <strain evidence="3 4">Bp9001</strain>
    </source>
</reference>
<dbReference type="SUPFAM" id="SSF101262">
    <property type="entry name" value="Methenyltetrahydrofolate cyclohydrolase-like"/>
    <property type="match status" value="1"/>
</dbReference>
<protein>
    <recommendedName>
        <fullName evidence="2">Cyclodeaminase/cyclohydrolase domain-containing protein</fullName>
    </recommendedName>
</protein>
<dbReference type="Proteomes" id="UP000269271">
    <property type="component" value="Unassembled WGS sequence"/>
</dbReference>
<dbReference type="GO" id="GO:0003824">
    <property type="term" value="F:catalytic activity"/>
    <property type="evidence" value="ECO:0007669"/>
    <property type="project" value="InterPro"/>
</dbReference>
<organism evidence="3 4">
    <name type="scientific">Burkholderia contaminans</name>
    <dbReference type="NCBI Taxonomy" id="488447"/>
    <lineage>
        <taxon>Bacteria</taxon>
        <taxon>Pseudomonadati</taxon>
        <taxon>Pseudomonadota</taxon>
        <taxon>Betaproteobacteria</taxon>
        <taxon>Burkholderiales</taxon>
        <taxon>Burkholderiaceae</taxon>
        <taxon>Burkholderia</taxon>
        <taxon>Burkholderia cepacia complex</taxon>
    </lineage>
</organism>
<dbReference type="Pfam" id="PF04961">
    <property type="entry name" value="FTCD_C"/>
    <property type="match status" value="1"/>
</dbReference>
<name>A0A3N8RKF9_9BURK</name>
<dbReference type="AlphaFoldDB" id="A0A3N8RKF9"/>
<sequence>MAAPWRCISASKQYERTRVENQVSQSILTGLLARPTTQLLEDFGAGNASPGSGSAAALMGLLGCKLIVTVCRKSLEKPVCQKHWPALEYIQDQIQTQFEPALRTLFEKDAREFDQVVALRRARDQAETAHDKSAYSRESNALLEEATENAFKIADVCMRLIDHGITVFENGWPPVRGDSGAAISIAVSGVMSGIFIANLNIKSLKGRRYATTNIGRCAELHGELSKKQGRAFECILKLNAEALTAVQLDFIATEGAHGISEPTSGSESA</sequence>
<feature type="transmembrane region" description="Helical" evidence="1">
    <location>
        <begin position="181"/>
        <end position="201"/>
    </location>
</feature>
<accession>A0A3N8RKF9</accession>
<evidence type="ECO:0000259" key="2">
    <source>
        <dbReference type="Pfam" id="PF04961"/>
    </source>
</evidence>
<comment type="caution">
    <text evidence="3">The sequence shown here is derived from an EMBL/GenBank/DDBJ whole genome shotgun (WGS) entry which is preliminary data.</text>
</comment>
<dbReference type="InterPro" id="IPR007044">
    <property type="entry name" value="Cyclodeamin/CycHdrlase"/>
</dbReference>
<proteinExistence type="predicted"/>
<dbReference type="EMBL" id="QTQX01000005">
    <property type="protein sequence ID" value="RQT32346.1"/>
    <property type="molecule type" value="Genomic_DNA"/>
</dbReference>
<dbReference type="InterPro" id="IPR036178">
    <property type="entry name" value="Formintransfe-cycloase-like_sf"/>
</dbReference>
<gene>
    <name evidence="3" type="ORF">DF037_10845</name>
</gene>